<sequence length="218" mass="21594">MTVGVVPSRAQPTTARAVTPSLRPKRRVWLLIVSLLAMVVCAGAFALVYVRADTRVQVLAVTRAVAAGQTIAVADLRVVRVVPDAGVALVPASGASQVIGATAVVPLAAGSLLTESQLGPAAWPPSGQAVVAIPVKAGRLASGVTPGVRVLVIPVAKEGEAQPAPSASAAPDPVKATVVRVAATDGAGSFVVSLLVARADAARVAGAAGDMSIAVAQD</sequence>
<feature type="domain" description="SAF" evidence="2">
    <location>
        <begin position="56"/>
        <end position="119"/>
    </location>
</feature>
<keyword evidence="1" id="KW-0812">Transmembrane</keyword>
<reference evidence="3 4" key="1">
    <citation type="submission" date="2021-01" db="EMBL/GenBank/DDBJ databases">
        <title>Whole genome shotgun sequence of Plantactinospora mayteni NBRC 109088.</title>
        <authorList>
            <person name="Komaki H."/>
            <person name="Tamura T."/>
        </authorList>
    </citation>
    <scope>NUCLEOTIDE SEQUENCE [LARGE SCALE GENOMIC DNA]</scope>
    <source>
        <strain evidence="3 4">NBRC 109088</strain>
    </source>
</reference>
<feature type="transmembrane region" description="Helical" evidence="1">
    <location>
        <begin position="28"/>
        <end position="50"/>
    </location>
</feature>
<dbReference type="SMART" id="SM00858">
    <property type="entry name" value="SAF"/>
    <property type="match status" value="1"/>
</dbReference>
<dbReference type="InterPro" id="IPR013974">
    <property type="entry name" value="SAF"/>
</dbReference>
<dbReference type="Pfam" id="PF08666">
    <property type="entry name" value="SAF"/>
    <property type="match status" value="1"/>
</dbReference>
<keyword evidence="4" id="KW-1185">Reference proteome</keyword>
<evidence type="ECO:0000259" key="2">
    <source>
        <dbReference type="SMART" id="SM00858"/>
    </source>
</evidence>
<comment type="caution">
    <text evidence="3">The sequence shown here is derived from an EMBL/GenBank/DDBJ whole genome shotgun (WGS) entry which is preliminary data.</text>
</comment>
<gene>
    <name evidence="3" type="ORF">Pma05_11880</name>
</gene>
<proteinExistence type="predicted"/>
<evidence type="ECO:0000256" key="1">
    <source>
        <dbReference type="SAM" id="Phobius"/>
    </source>
</evidence>
<dbReference type="CDD" id="cd11614">
    <property type="entry name" value="SAF_CpaB_FlgA_like"/>
    <property type="match status" value="1"/>
</dbReference>
<dbReference type="EMBL" id="BONX01000007">
    <property type="protein sequence ID" value="GIG94615.1"/>
    <property type="molecule type" value="Genomic_DNA"/>
</dbReference>
<organism evidence="3 4">
    <name type="scientific">Plantactinospora mayteni</name>
    <dbReference type="NCBI Taxonomy" id="566021"/>
    <lineage>
        <taxon>Bacteria</taxon>
        <taxon>Bacillati</taxon>
        <taxon>Actinomycetota</taxon>
        <taxon>Actinomycetes</taxon>
        <taxon>Micromonosporales</taxon>
        <taxon>Micromonosporaceae</taxon>
        <taxon>Plantactinospora</taxon>
    </lineage>
</organism>
<keyword evidence="1" id="KW-0472">Membrane</keyword>
<keyword evidence="1" id="KW-1133">Transmembrane helix</keyword>
<accession>A0ABQ4EIP1</accession>
<protein>
    <recommendedName>
        <fullName evidence="2">SAF domain-containing protein</fullName>
    </recommendedName>
</protein>
<evidence type="ECO:0000313" key="3">
    <source>
        <dbReference type="EMBL" id="GIG94615.1"/>
    </source>
</evidence>
<dbReference type="Proteomes" id="UP000621500">
    <property type="component" value="Unassembled WGS sequence"/>
</dbReference>
<name>A0ABQ4EIP1_9ACTN</name>
<evidence type="ECO:0000313" key="4">
    <source>
        <dbReference type="Proteomes" id="UP000621500"/>
    </source>
</evidence>